<feature type="compositionally biased region" description="Basic and acidic residues" evidence="1">
    <location>
        <begin position="17"/>
        <end position="36"/>
    </location>
</feature>
<feature type="non-terminal residue" evidence="2">
    <location>
        <position position="90"/>
    </location>
</feature>
<protein>
    <submittedName>
        <fullName evidence="2">Uncharacterized protein</fullName>
    </submittedName>
</protein>
<keyword evidence="3" id="KW-1185">Reference proteome</keyword>
<evidence type="ECO:0000313" key="2">
    <source>
        <dbReference type="EMBL" id="KAK2098857.1"/>
    </source>
</evidence>
<gene>
    <name evidence="2" type="ORF">P7K49_024308</name>
</gene>
<organism evidence="2 3">
    <name type="scientific">Saguinus oedipus</name>
    <name type="common">Cotton-top tamarin</name>
    <name type="synonym">Oedipomidas oedipus</name>
    <dbReference type="NCBI Taxonomy" id="9490"/>
    <lineage>
        <taxon>Eukaryota</taxon>
        <taxon>Metazoa</taxon>
        <taxon>Chordata</taxon>
        <taxon>Craniata</taxon>
        <taxon>Vertebrata</taxon>
        <taxon>Euteleostomi</taxon>
        <taxon>Mammalia</taxon>
        <taxon>Eutheria</taxon>
        <taxon>Euarchontoglires</taxon>
        <taxon>Primates</taxon>
        <taxon>Haplorrhini</taxon>
        <taxon>Platyrrhini</taxon>
        <taxon>Cebidae</taxon>
        <taxon>Callitrichinae</taxon>
        <taxon>Saguinus</taxon>
    </lineage>
</organism>
<dbReference type="Proteomes" id="UP001266305">
    <property type="component" value="Unassembled WGS sequence"/>
</dbReference>
<dbReference type="EMBL" id="JASSZA010000011">
    <property type="protein sequence ID" value="KAK2098857.1"/>
    <property type="molecule type" value="Genomic_DNA"/>
</dbReference>
<reference evidence="2 3" key="1">
    <citation type="submission" date="2023-05" db="EMBL/GenBank/DDBJ databases">
        <title>B98-5 Cell Line De Novo Hybrid Assembly: An Optical Mapping Approach.</title>
        <authorList>
            <person name="Kananen K."/>
            <person name="Auerbach J.A."/>
            <person name="Kautto E."/>
            <person name="Blachly J.S."/>
        </authorList>
    </citation>
    <scope>NUCLEOTIDE SEQUENCE [LARGE SCALE GENOMIC DNA]</scope>
    <source>
        <strain evidence="2">B95-8</strain>
        <tissue evidence="2">Cell line</tissue>
    </source>
</reference>
<comment type="caution">
    <text evidence="2">The sequence shown here is derived from an EMBL/GenBank/DDBJ whole genome shotgun (WGS) entry which is preliminary data.</text>
</comment>
<feature type="non-terminal residue" evidence="2">
    <location>
        <position position="1"/>
    </location>
</feature>
<sequence length="90" mass="9894">AQGWREGEEEEPTVSEAAEKIRSWDARGESSRDSSKTSRISGQEVKGLALGNTWVSKLERSEGDLEDLAAQDRGQRESGSETWLLGSDPE</sequence>
<feature type="region of interest" description="Disordered" evidence="1">
    <location>
        <begin position="65"/>
        <end position="90"/>
    </location>
</feature>
<proteinExistence type="predicted"/>
<name>A0ABQ9URH6_SAGOE</name>
<evidence type="ECO:0000256" key="1">
    <source>
        <dbReference type="SAM" id="MobiDB-lite"/>
    </source>
</evidence>
<evidence type="ECO:0000313" key="3">
    <source>
        <dbReference type="Proteomes" id="UP001266305"/>
    </source>
</evidence>
<feature type="region of interest" description="Disordered" evidence="1">
    <location>
        <begin position="1"/>
        <end position="46"/>
    </location>
</feature>
<accession>A0ABQ9URH6</accession>